<sequence length="288" mass="29167">MAAGSNDHSGWNSDTTDERTPRIPHTMEFTEKLLGDGETTANRATDEKAASREQTGGTGAAGDDAAETTESSTNGGARGDTFAFRDGDVAADSAEAATKNDGKQRNGDSSPRHDVAADLGTGDSGQARRDKPGRSDGVPGPQDDVAADLGMDETAATGADTTADAQRTDTTDAPSDAAETEANDTSGDGAGADSVTGAATPTNNDSNPGSNGTTSDRTRTDAGSTSEDVAAPMDGRILHIAAAQSITVTDGHTVRIDGIRDVSLAAEPETDAQNEHATETPDTVGSRT</sequence>
<evidence type="ECO:0000256" key="1">
    <source>
        <dbReference type="SAM" id="MobiDB-lite"/>
    </source>
</evidence>
<reference evidence="2 3" key="1">
    <citation type="journal article" date="2014" name="PLoS Genet.">
        <title>Phylogenetically driven sequencing of extremely halophilic archaea reveals strategies for static and dynamic osmo-response.</title>
        <authorList>
            <person name="Becker E.A."/>
            <person name="Seitzer P.M."/>
            <person name="Tritt A."/>
            <person name="Larsen D."/>
            <person name="Krusor M."/>
            <person name="Yao A.I."/>
            <person name="Wu D."/>
            <person name="Madern D."/>
            <person name="Eisen J.A."/>
            <person name="Darling A.E."/>
            <person name="Facciotti M.T."/>
        </authorList>
    </citation>
    <scope>NUCLEOTIDE SEQUENCE [LARGE SCALE GENOMIC DNA]</scope>
    <source>
        <strain evidence="2 3">DSM 5350</strain>
    </source>
</reference>
<dbReference type="Proteomes" id="UP000011669">
    <property type="component" value="Unassembled WGS sequence"/>
</dbReference>
<dbReference type="STRING" id="1227455.C449_11153"/>
<feature type="compositionally biased region" description="Basic and acidic residues" evidence="1">
    <location>
        <begin position="98"/>
        <end position="116"/>
    </location>
</feature>
<feature type="region of interest" description="Disordered" evidence="1">
    <location>
        <begin position="264"/>
        <end position="288"/>
    </location>
</feature>
<feature type="region of interest" description="Disordered" evidence="1">
    <location>
        <begin position="1"/>
        <end position="232"/>
    </location>
</feature>
<dbReference type="EMBL" id="AOMD01000025">
    <property type="protein sequence ID" value="EMA44079.1"/>
    <property type="molecule type" value="Genomic_DNA"/>
</dbReference>
<feature type="compositionally biased region" description="Polar residues" evidence="1">
    <location>
        <begin position="197"/>
        <end position="227"/>
    </location>
</feature>
<dbReference type="RefSeq" id="WP_006078090.1">
    <property type="nucleotide sequence ID" value="NZ_AOMD01000025.1"/>
</dbReference>
<proteinExistence type="predicted"/>
<evidence type="ECO:0000313" key="2">
    <source>
        <dbReference type="EMBL" id="EMA44079.1"/>
    </source>
</evidence>
<keyword evidence="3" id="KW-1185">Reference proteome</keyword>
<dbReference type="AlphaFoldDB" id="M0MHB8"/>
<dbReference type="PATRIC" id="fig|1227455.4.peg.2286"/>
<evidence type="ECO:0000313" key="3">
    <source>
        <dbReference type="Proteomes" id="UP000011669"/>
    </source>
</evidence>
<protein>
    <submittedName>
        <fullName evidence="2">Uncharacterized protein</fullName>
    </submittedName>
</protein>
<organism evidence="2 3">
    <name type="scientific">Halococcus saccharolyticus DSM 5350</name>
    <dbReference type="NCBI Taxonomy" id="1227455"/>
    <lineage>
        <taxon>Archaea</taxon>
        <taxon>Methanobacteriati</taxon>
        <taxon>Methanobacteriota</taxon>
        <taxon>Stenosarchaea group</taxon>
        <taxon>Halobacteria</taxon>
        <taxon>Halobacteriales</taxon>
        <taxon>Halococcaceae</taxon>
        <taxon>Halococcus</taxon>
    </lineage>
</organism>
<name>M0MHB8_9EURY</name>
<feature type="compositionally biased region" description="Polar residues" evidence="1">
    <location>
        <begin position="1"/>
        <end position="14"/>
    </location>
</feature>
<accession>M0MHB8</accession>
<feature type="compositionally biased region" description="Low complexity" evidence="1">
    <location>
        <begin position="152"/>
        <end position="165"/>
    </location>
</feature>
<comment type="caution">
    <text evidence="2">The sequence shown here is derived from an EMBL/GenBank/DDBJ whole genome shotgun (WGS) entry which is preliminary data.</text>
</comment>
<gene>
    <name evidence="2" type="ORF">C449_11153</name>
</gene>
<dbReference type="InParanoid" id="M0MHB8"/>